<dbReference type="SMART" id="SM00184">
    <property type="entry name" value="RING"/>
    <property type="match status" value="2"/>
</dbReference>
<evidence type="ECO:0000256" key="2">
    <source>
        <dbReference type="ARBA" id="ARBA00022771"/>
    </source>
</evidence>
<dbReference type="Gene3D" id="3.30.40.10">
    <property type="entry name" value="Zinc/RING finger domain, C3HC4 (zinc finger)"/>
    <property type="match status" value="2"/>
</dbReference>
<evidence type="ECO:0000256" key="1">
    <source>
        <dbReference type="ARBA" id="ARBA00022723"/>
    </source>
</evidence>
<evidence type="ECO:0000256" key="3">
    <source>
        <dbReference type="ARBA" id="ARBA00022833"/>
    </source>
</evidence>
<dbReference type="EMBL" id="JAFEUZ010000036">
    <property type="protein sequence ID" value="KAG5464231.1"/>
    <property type="molecule type" value="Genomic_DNA"/>
</dbReference>
<proteinExistence type="predicted"/>
<name>A0A836GSL3_9TRYP</name>
<keyword evidence="1" id="KW-0479">Metal-binding</keyword>
<dbReference type="PANTHER" id="PTHR12183">
    <property type="entry name" value="MITOCHONDRIAL UBIQUITIN LIGASE ACTIVATOR OF NFKB 1"/>
    <property type="match status" value="1"/>
</dbReference>
<dbReference type="GO" id="GO:0016567">
    <property type="term" value="P:protein ubiquitination"/>
    <property type="evidence" value="ECO:0007669"/>
    <property type="project" value="TreeGrafter"/>
</dbReference>
<dbReference type="GO" id="GO:0008270">
    <property type="term" value="F:zinc ion binding"/>
    <property type="evidence" value="ECO:0007669"/>
    <property type="project" value="UniProtKB-KW"/>
</dbReference>
<keyword evidence="3" id="KW-0862">Zinc</keyword>
<accession>A0A836GSL3</accession>
<gene>
    <name evidence="7" type="ORF">LSCM1_00411</name>
</gene>
<dbReference type="OrthoDB" id="10251804at2759"/>
<dbReference type="GO" id="GO:0004842">
    <property type="term" value="F:ubiquitin-protein transferase activity"/>
    <property type="evidence" value="ECO:0007669"/>
    <property type="project" value="TreeGrafter"/>
</dbReference>
<keyword evidence="8" id="KW-1185">Reference proteome</keyword>
<dbReference type="InterPro" id="IPR001841">
    <property type="entry name" value="Znf_RING"/>
</dbReference>
<feature type="domain" description="RING-type" evidence="6">
    <location>
        <begin position="113"/>
        <end position="148"/>
    </location>
</feature>
<reference evidence="7 8" key="1">
    <citation type="submission" date="2021-03" db="EMBL/GenBank/DDBJ databases">
        <title>Leishmania (Mundinia) martiniquensis Genome sequencing and assembly.</title>
        <authorList>
            <person name="Almutairi H."/>
            <person name="Gatherer D."/>
        </authorList>
    </citation>
    <scope>NUCLEOTIDE SEQUENCE [LARGE SCALE GENOMIC DNA]</scope>
    <source>
        <strain evidence="7">LSCM1</strain>
    </source>
</reference>
<feature type="compositionally biased region" description="Low complexity" evidence="5">
    <location>
        <begin position="228"/>
        <end position="245"/>
    </location>
</feature>
<dbReference type="Pfam" id="PF13920">
    <property type="entry name" value="zf-C3HC4_3"/>
    <property type="match status" value="2"/>
</dbReference>
<organism evidence="7 8">
    <name type="scientific">Leishmania martiniquensis</name>
    <dbReference type="NCBI Taxonomy" id="1580590"/>
    <lineage>
        <taxon>Eukaryota</taxon>
        <taxon>Discoba</taxon>
        <taxon>Euglenozoa</taxon>
        <taxon>Kinetoplastea</taxon>
        <taxon>Metakinetoplastina</taxon>
        <taxon>Trypanosomatida</taxon>
        <taxon>Trypanosomatidae</taxon>
        <taxon>Leishmaniinae</taxon>
        <taxon>Leishmania</taxon>
    </lineage>
</organism>
<dbReference type="PANTHER" id="PTHR12183:SF32">
    <property type="entry name" value="MITOCHONDRIAL E3 UBIQUITIN PROTEIN LIGASE 1"/>
    <property type="match status" value="1"/>
</dbReference>
<dbReference type="AlphaFoldDB" id="A0A836GSL3"/>
<evidence type="ECO:0000256" key="4">
    <source>
        <dbReference type="PROSITE-ProRule" id="PRU00175"/>
    </source>
</evidence>
<dbReference type="InterPro" id="IPR051652">
    <property type="entry name" value="MDM2_MDM4_MUL1"/>
</dbReference>
<feature type="domain" description="RING-type" evidence="6">
    <location>
        <begin position="261"/>
        <end position="296"/>
    </location>
</feature>
<evidence type="ECO:0000259" key="6">
    <source>
        <dbReference type="PROSITE" id="PS50089"/>
    </source>
</evidence>
<dbReference type="Proteomes" id="UP000673552">
    <property type="component" value="Chromosome 36"/>
</dbReference>
<dbReference type="SUPFAM" id="SSF57850">
    <property type="entry name" value="RING/U-box"/>
    <property type="match status" value="1"/>
</dbReference>
<dbReference type="PROSITE" id="PS50089">
    <property type="entry name" value="ZF_RING_2"/>
    <property type="match status" value="2"/>
</dbReference>
<keyword evidence="2 4" id="KW-0863">Zinc-finger</keyword>
<protein>
    <recommendedName>
        <fullName evidence="6">RING-type domain-containing protein</fullName>
    </recommendedName>
</protein>
<evidence type="ECO:0000313" key="8">
    <source>
        <dbReference type="Proteomes" id="UP000673552"/>
    </source>
</evidence>
<dbReference type="KEGG" id="lmat:92510575"/>
<sequence length="308" mass="33101">MGCCCCCYPSDFRSSRQASSPLQRPPSSVEPRAFERNVFDQTKQPAKTGCICDMCGAALDPTLFVGHQEVCRTNHLRAILAKNAALLSHANIYPSSSLAKSNDDTASVDKEVCVVCMDQPRCYAFLPCGHISCCQECTKSLDQCPLCRQPREGLCQVSPNVTAQYECKHCHELIAPTLFDGHREVCGLRQRQAQREAEDAAAAGAAVTVGVPVDAADSSEAQQGSSKTGLGTSPTASAAATPLPTENTSTRSPARSHSHVCLECGKTYSQLVVCTPCGHRVLCYTCSRKRTTCPVCLSEIRDTIVAFN</sequence>
<dbReference type="InterPro" id="IPR013083">
    <property type="entry name" value="Znf_RING/FYVE/PHD"/>
</dbReference>
<evidence type="ECO:0000256" key="5">
    <source>
        <dbReference type="SAM" id="MobiDB-lite"/>
    </source>
</evidence>
<dbReference type="GeneID" id="92510575"/>
<feature type="region of interest" description="Disordered" evidence="5">
    <location>
        <begin position="216"/>
        <end position="253"/>
    </location>
</feature>
<evidence type="ECO:0000313" key="7">
    <source>
        <dbReference type="EMBL" id="KAG5464231.1"/>
    </source>
</evidence>
<comment type="caution">
    <text evidence="7">The sequence shown here is derived from an EMBL/GenBank/DDBJ whole genome shotgun (WGS) entry which is preliminary data.</text>
</comment>
<dbReference type="RefSeq" id="XP_067174168.1">
    <property type="nucleotide sequence ID" value="XM_067318063.1"/>
</dbReference>